<feature type="transmembrane region" description="Helical" evidence="5">
    <location>
        <begin position="118"/>
        <end position="139"/>
    </location>
</feature>
<dbReference type="GeneTree" id="ENSGT01050000244814"/>
<dbReference type="InParanoid" id="A0A4W6FN74"/>
<evidence type="ECO:0000256" key="1">
    <source>
        <dbReference type="ARBA" id="ARBA00004141"/>
    </source>
</evidence>
<dbReference type="Proteomes" id="UP000314980">
    <property type="component" value="Unassembled WGS sequence"/>
</dbReference>
<dbReference type="FunFam" id="1.20.140.150:FF:000051">
    <property type="entry name" value="Germ cell associated 1"/>
    <property type="match status" value="1"/>
</dbReference>
<dbReference type="InterPro" id="IPR050579">
    <property type="entry name" value="PMP-22/EMP/MP20-like"/>
</dbReference>
<dbReference type="Gene3D" id="1.20.140.150">
    <property type="match status" value="1"/>
</dbReference>
<evidence type="ECO:0000313" key="6">
    <source>
        <dbReference type="Ensembl" id="ENSLCAP00010052479.1"/>
    </source>
</evidence>
<proteinExistence type="predicted"/>
<dbReference type="GO" id="GO:0005886">
    <property type="term" value="C:plasma membrane"/>
    <property type="evidence" value="ECO:0007669"/>
    <property type="project" value="TreeGrafter"/>
</dbReference>
<dbReference type="Ensembl" id="ENSLCAT00010053839.1">
    <property type="protein sequence ID" value="ENSLCAP00010052479.1"/>
    <property type="gene ID" value="ENSLCAG00010024443.1"/>
</dbReference>
<keyword evidence="4 5" id="KW-0472">Membrane</keyword>
<feature type="transmembrane region" description="Helical" evidence="5">
    <location>
        <begin position="63"/>
        <end position="80"/>
    </location>
</feature>
<organism evidence="6 7">
    <name type="scientific">Lates calcarifer</name>
    <name type="common">Barramundi</name>
    <name type="synonym">Holocentrus calcarifer</name>
    <dbReference type="NCBI Taxonomy" id="8187"/>
    <lineage>
        <taxon>Eukaryota</taxon>
        <taxon>Metazoa</taxon>
        <taxon>Chordata</taxon>
        <taxon>Craniata</taxon>
        <taxon>Vertebrata</taxon>
        <taxon>Euteleostomi</taxon>
        <taxon>Actinopterygii</taxon>
        <taxon>Neopterygii</taxon>
        <taxon>Teleostei</taxon>
        <taxon>Neoteleostei</taxon>
        <taxon>Acanthomorphata</taxon>
        <taxon>Carangaria</taxon>
        <taxon>Carangaria incertae sedis</taxon>
        <taxon>Centropomidae</taxon>
        <taxon>Lates</taxon>
    </lineage>
</organism>
<feature type="transmembrane region" description="Helical" evidence="5">
    <location>
        <begin position="86"/>
        <end position="106"/>
    </location>
</feature>
<dbReference type="InterPro" id="IPR004031">
    <property type="entry name" value="PMP22/EMP/MP20/Claudin"/>
</dbReference>
<keyword evidence="2 5" id="KW-0812">Transmembrane</keyword>
<evidence type="ECO:0000256" key="4">
    <source>
        <dbReference type="ARBA" id="ARBA00023136"/>
    </source>
</evidence>
<evidence type="ECO:0000256" key="2">
    <source>
        <dbReference type="ARBA" id="ARBA00022692"/>
    </source>
</evidence>
<reference evidence="6" key="3">
    <citation type="submission" date="2025-09" db="UniProtKB">
        <authorList>
            <consortium name="Ensembl"/>
        </authorList>
    </citation>
    <scope>IDENTIFICATION</scope>
</reference>
<evidence type="ECO:0000313" key="7">
    <source>
        <dbReference type="Proteomes" id="UP000314980"/>
    </source>
</evidence>
<reference evidence="6" key="2">
    <citation type="submission" date="2025-08" db="UniProtKB">
        <authorList>
            <consortium name="Ensembl"/>
        </authorList>
    </citation>
    <scope>IDENTIFICATION</scope>
</reference>
<accession>A0A4W6FN74</accession>
<sequence>MLRYFHTGFWLSCEKHNEGDDQEEKCRSFIELTPGETQGWYTFLTVFFKTEKTKRRKYKSHKLVFYSFLHLFPGVLWLSVISEFMYIGLLAMGFLLMCVEAICLCAKREMNALKINAFAAMCTVLSGMMGMVAHMMYTTVFQMTVSIGPKDWRPQTWDYGWSFAMAWLSFSCCMAAAVATLNSYTKTIIEMKHRARVRLEEARAAARAPSYEEVVRAGGGGVYSVSQLIQLGQQGVLMDPLWPRGVGPAVGPLACGAGGALLVGGGGIGVGGMGMGGVGVGGMPAMGGVGGMGVGGNGVGMGMGAVGGVGGMGVGTLGALGGIGVGGMAAIGGLGGMGVGGNGVGMGAVGGVGGMGVGTVGALGGVGVGMGRLVDPHGVVVVEGCGTEGCEDCEREMDEIDYTLQEEREDSLC</sequence>
<evidence type="ECO:0000256" key="3">
    <source>
        <dbReference type="ARBA" id="ARBA00022989"/>
    </source>
</evidence>
<feature type="transmembrane region" description="Helical" evidence="5">
    <location>
        <begin position="159"/>
        <end position="184"/>
    </location>
</feature>
<keyword evidence="7" id="KW-1185">Reference proteome</keyword>
<dbReference type="Pfam" id="PF13903">
    <property type="entry name" value="Claudin_2"/>
    <property type="match status" value="1"/>
</dbReference>
<evidence type="ECO:0000256" key="5">
    <source>
        <dbReference type="SAM" id="Phobius"/>
    </source>
</evidence>
<name>A0A4W6FN74_LATCA</name>
<dbReference type="PANTHER" id="PTHR10671">
    <property type="entry name" value="EPITHELIAL MEMBRANE PROTEIN-RELATED"/>
    <property type="match status" value="1"/>
</dbReference>
<dbReference type="AlphaFoldDB" id="A0A4W6FN74"/>
<reference evidence="7" key="1">
    <citation type="submission" date="2015-09" db="EMBL/GenBank/DDBJ databases">
        <authorList>
            <person name="Sai Rama Sridatta P."/>
        </authorList>
    </citation>
    <scope>NUCLEOTIDE SEQUENCE [LARGE SCALE GENOMIC DNA]</scope>
</reference>
<protein>
    <submittedName>
        <fullName evidence="6">Si:ch211-232m10.6</fullName>
    </submittedName>
</protein>
<comment type="subcellular location">
    <subcellularLocation>
        <location evidence="1">Membrane</location>
        <topology evidence="1">Multi-pass membrane protein</topology>
    </subcellularLocation>
</comment>
<keyword evidence="3 5" id="KW-1133">Transmembrane helix</keyword>
<dbReference type="PANTHER" id="PTHR10671:SF78">
    <property type="entry name" value="SI:CH211-232M10.6"/>
    <property type="match status" value="1"/>
</dbReference>